<keyword evidence="3" id="KW-0479">Metal-binding</keyword>
<feature type="domain" description="Rubredoxin-like" evidence="6">
    <location>
        <begin position="424"/>
        <end position="475"/>
    </location>
</feature>
<dbReference type="Gene3D" id="2.20.28.10">
    <property type="match status" value="1"/>
</dbReference>
<evidence type="ECO:0000256" key="1">
    <source>
        <dbReference type="ARBA" id="ARBA00001965"/>
    </source>
</evidence>
<gene>
    <name evidence="7" type="ORF">QQ020_18050</name>
</gene>
<keyword evidence="4" id="KW-0249">Electron transport</keyword>
<dbReference type="PROSITE" id="PS50903">
    <property type="entry name" value="RUBREDOXIN_LIKE"/>
    <property type="match status" value="1"/>
</dbReference>
<evidence type="ECO:0000256" key="2">
    <source>
        <dbReference type="ARBA" id="ARBA00022448"/>
    </source>
</evidence>
<dbReference type="InterPro" id="IPR036136">
    <property type="entry name" value="Nit/Sulf_reduc_fer-like_dom_sf"/>
</dbReference>
<evidence type="ECO:0000256" key="3">
    <source>
        <dbReference type="ARBA" id="ARBA00022723"/>
    </source>
</evidence>
<sequence length="476" mass="55314">MTKKDLVRVFVKGGILSPGDFLKIIKTANKLGSDSIHFGSRQDILFPVKNYSKEDLDKTFDSIQTNYEINQESYQNIVSSYVALDVLPRKSWLAPHIYHYILDSFKYRPKFKINIVDPSQSLVPLFTGNLNFVASSQDNYWFLYLRFSEIDPNPWKFPALIYGFDLAKVAEFMESLDFKSQKIPYEDLYSLITKTLKINLQTRMEEMNFPDSNFPYYEGLNSTPDGKYWLGLYWRNNKFDTTCLRAICERCIKTNVGKVSLTPWKSIIIKGIEEKYRIGWEKLLGRFGINMRHSSLELNWHLPVLDTEALNLKNYLVREMDKMDISTYGLTFSIKNDPAMVPFTSVVIEKNFTPDSNPGESYNILFSKEFNANLMEYDYYTKNVSKDIIPPLLLELSYLYYEQLDEKQKVEKETGPKNNQKTLNILYQCKNCLTIYDERIGDEINGIKPGVAFEKLPNTYECPLCGSDKKGFSKIS</sequence>
<accession>A0ABT8L888</accession>
<evidence type="ECO:0000259" key="6">
    <source>
        <dbReference type="PROSITE" id="PS50903"/>
    </source>
</evidence>
<keyword evidence="8" id="KW-1185">Reference proteome</keyword>
<comment type="caution">
    <text evidence="7">The sequence shown here is derived from an EMBL/GenBank/DDBJ whole genome shotgun (WGS) entry which is preliminary data.</text>
</comment>
<evidence type="ECO:0000256" key="5">
    <source>
        <dbReference type="ARBA" id="ARBA00023004"/>
    </source>
</evidence>
<dbReference type="PANTHER" id="PTHR47627:SF1">
    <property type="entry name" value="RUBREDOXIN-1-RELATED"/>
    <property type="match status" value="1"/>
</dbReference>
<protein>
    <submittedName>
        <fullName evidence="7">Rubredoxin</fullName>
    </submittedName>
</protein>
<dbReference type="SUPFAM" id="SSF57802">
    <property type="entry name" value="Rubredoxin-like"/>
    <property type="match status" value="1"/>
</dbReference>
<dbReference type="Proteomes" id="UP001172083">
    <property type="component" value="Unassembled WGS sequence"/>
</dbReference>
<dbReference type="InterPro" id="IPR050526">
    <property type="entry name" value="Rubredoxin_ET"/>
</dbReference>
<name>A0ABT8L888_9BACT</name>
<evidence type="ECO:0000313" key="8">
    <source>
        <dbReference type="Proteomes" id="UP001172083"/>
    </source>
</evidence>
<dbReference type="SUPFAM" id="SSF55124">
    <property type="entry name" value="Nitrite/Sulfite reductase N-terminal domain-like"/>
    <property type="match status" value="2"/>
</dbReference>
<dbReference type="PANTHER" id="PTHR47627">
    <property type="entry name" value="RUBREDOXIN"/>
    <property type="match status" value="1"/>
</dbReference>
<comment type="cofactor">
    <cofactor evidence="1">
        <name>Fe(3+)</name>
        <dbReference type="ChEBI" id="CHEBI:29034"/>
    </cofactor>
</comment>
<dbReference type="CDD" id="cd00730">
    <property type="entry name" value="rubredoxin"/>
    <property type="match status" value="1"/>
</dbReference>
<dbReference type="InterPro" id="IPR024935">
    <property type="entry name" value="Rubredoxin_dom"/>
</dbReference>
<evidence type="ECO:0000256" key="4">
    <source>
        <dbReference type="ARBA" id="ARBA00022982"/>
    </source>
</evidence>
<dbReference type="EMBL" id="JAUJEB010000004">
    <property type="protein sequence ID" value="MDN5213984.1"/>
    <property type="molecule type" value="Genomic_DNA"/>
</dbReference>
<organism evidence="7 8">
    <name type="scientific">Agaribacillus aureus</name>
    <dbReference type="NCBI Taxonomy" id="3051825"/>
    <lineage>
        <taxon>Bacteria</taxon>
        <taxon>Pseudomonadati</taxon>
        <taxon>Bacteroidota</taxon>
        <taxon>Cytophagia</taxon>
        <taxon>Cytophagales</taxon>
        <taxon>Splendidivirgaceae</taxon>
        <taxon>Agaribacillus</taxon>
    </lineage>
</organism>
<reference evidence="7" key="1">
    <citation type="submission" date="2023-06" db="EMBL/GenBank/DDBJ databases">
        <title>Genomic of Agaribacillus aureum.</title>
        <authorList>
            <person name="Wang G."/>
        </authorList>
    </citation>
    <scope>NUCLEOTIDE SEQUENCE</scope>
    <source>
        <strain evidence="7">BMA12</strain>
    </source>
</reference>
<keyword evidence="5" id="KW-0408">Iron</keyword>
<dbReference type="Pfam" id="PF00301">
    <property type="entry name" value="Rubredoxin"/>
    <property type="match status" value="1"/>
</dbReference>
<dbReference type="InterPro" id="IPR024934">
    <property type="entry name" value="Rubredoxin-like_dom"/>
</dbReference>
<proteinExistence type="predicted"/>
<keyword evidence="2" id="KW-0813">Transport</keyword>
<evidence type="ECO:0000313" key="7">
    <source>
        <dbReference type="EMBL" id="MDN5213984.1"/>
    </source>
</evidence>